<feature type="active site" description="Nucleophile" evidence="1">
    <location>
        <position position="189"/>
    </location>
</feature>
<dbReference type="InterPro" id="IPR000246">
    <property type="entry name" value="Peptidase_T2"/>
</dbReference>
<dbReference type="PANTHER" id="PTHR10188:SF6">
    <property type="entry name" value="N(4)-(BETA-N-ACETYLGLUCOSAMINYL)-L-ASPARAGINASE"/>
    <property type="match status" value="1"/>
</dbReference>
<proteinExistence type="predicted"/>
<protein>
    <submittedName>
        <fullName evidence="4">Glycosylasparaginase beta chain</fullName>
    </submittedName>
</protein>
<reference evidence="4 5" key="1">
    <citation type="journal article" date="2012" name="J. Bacteriol.">
        <title>Genome Sequence of the Halotolerant Bacterium Imtechella halotolerans K1T.</title>
        <authorList>
            <person name="Kumar S."/>
            <person name="Vikram S."/>
            <person name="Subramanian S."/>
            <person name="Raghava G.P."/>
            <person name="Pinnaka A.K."/>
        </authorList>
    </citation>
    <scope>NUCLEOTIDE SEQUENCE [LARGE SCALE GENOMIC DNA]</scope>
    <source>
        <strain evidence="4 5">K1</strain>
    </source>
</reference>
<dbReference type="PROSITE" id="PS51257">
    <property type="entry name" value="PROKAR_LIPOPROTEIN"/>
    <property type="match status" value="1"/>
</dbReference>
<gene>
    <name evidence="4" type="ORF">W5A_04074</name>
</gene>
<dbReference type="Proteomes" id="UP000005938">
    <property type="component" value="Unassembled WGS sequence"/>
</dbReference>
<evidence type="ECO:0000256" key="2">
    <source>
        <dbReference type="PIRSR" id="PIRSR600246-2"/>
    </source>
</evidence>
<dbReference type="STRING" id="946077.W5A_04074"/>
<organism evidence="4 5">
    <name type="scientific">Imtechella halotolerans K1</name>
    <dbReference type="NCBI Taxonomy" id="946077"/>
    <lineage>
        <taxon>Bacteria</taxon>
        <taxon>Pseudomonadati</taxon>
        <taxon>Bacteroidota</taxon>
        <taxon>Flavobacteriia</taxon>
        <taxon>Flavobacteriales</taxon>
        <taxon>Flavobacteriaceae</taxon>
        <taxon>Imtechella</taxon>
    </lineage>
</organism>
<dbReference type="AlphaFoldDB" id="I0WI75"/>
<dbReference type="Pfam" id="PF01112">
    <property type="entry name" value="Asparaginase_2"/>
    <property type="match status" value="1"/>
</dbReference>
<evidence type="ECO:0000313" key="4">
    <source>
        <dbReference type="EMBL" id="EID76091.1"/>
    </source>
</evidence>
<dbReference type="Gene3D" id="3.60.20.30">
    <property type="entry name" value="(Glycosyl)asparaginase"/>
    <property type="match status" value="1"/>
</dbReference>
<dbReference type="GO" id="GO:0005737">
    <property type="term" value="C:cytoplasm"/>
    <property type="evidence" value="ECO:0007669"/>
    <property type="project" value="TreeGrafter"/>
</dbReference>
<dbReference type="OrthoDB" id="9780217at2"/>
<dbReference type="PANTHER" id="PTHR10188">
    <property type="entry name" value="L-ASPARAGINASE"/>
    <property type="match status" value="1"/>
</dbReference>
<evidence type="ECO:0000256" key="3">
    <source>
        <dbReference type="PIRSR" id="PIRSR600246-3"/>
    </source>
</evidence>
<keyword evidence="5" id="KW-1185">Reference proteome</keyword>
<feature type="binding site" evidence="2">
    <location>
        <begin position="240"/>
        <end position="243"/>
    </location>
    <ligand>
        <name>substrate</name>
    </ligand>
</feature>
<dbReference type="FunFam" id="3.60.20.30:FF:000005">
    <property type="entry name" value="N(4)-(Beta-N-acetylglucosaminyl)-L-asparaginase"/>
    <property type="match status" value="1"/>
</dbReference>
<dbReference type="EMBL" id="AJJU01000003">
    <property type="protein sequence ID" value="EID76091.1"/>
    <property type="molecule type" value="Genomic_DNA"/>
</dbReference>
<dbReference type="eggNOG" id="COG1446">
    <property type="taxonomic scope" value="Bacteria"/>
</dbReference>
<evidence type="ECO:0000256" key="1">
    <source>
        <dbReference type="PIRSR" id="PIRSR600246-1"/>
    </source>
</evidence>
<dbReference type="InterPro" id="IPR029055">
    <property type="entry name" value="Ntn_hydrolases_N"/>
</dbReference>
<dbReference type="SUPFAM" id="SSF56235">
    <property type="entry name" value="N-terminal nucleophile aminohydrolases (Ntn hydrolases)"/>
    <property type="match status" value="1"/>
</dbReference>
<evidence type="ECO:0000313" key="5">
    <source>
        <dbReference type="Proteomes" id="UP000005938"/>
    </source>
</evidence>
<dbReference type="MEROPS" id="T02.007"/>
<dbReference type="GO" id="GO:0016811">
    <property type="term" value="F:hydrolase activity, acting on carbon-nitrogen (but not peptide) bonds, in linear amides"/>
    <property type="evidence" value="ECO:0007669"/>
    <property type="project" value="UniProtKB-ARBA"/>
</dbReference>
<name>I0WI75_9FLAO</name>
<dbReference type="PATRIC" id="fig|946077.3.peg.828"/>
<dbReference type="CDD" id="cd04513">
    <property type="entry name" value="Glycosylasparaginase"/>
    <property type="match status" value="1"/>
</dbReference>
<dbReference type="RefSeq" id="WP_008237724.1">
    <property type="nucleotide sequence ID" value="NZ_AJJU01000003.1"/>
</dbReference>
<sequence length="332" mass="35924">MNRRKFITNTALGTAAVSTLYACVDNGHTVHKPLNGSKQLKPVVISTWNHGIPANEAAWNKLQSEGKALDAVEIGVMTAEADPKVMSVGYGGFPDREGKVTLDACIMDHKSNCGSVAFLQGIKHPIAVARKVMEDTPHVMLVGEGAKQFALEKGFKEENLLTEEAQKAYEKWLTTSDYKPVINIENHDTISMLALDKEGNLAGACTTSGAAWKMHGRVGDSPIIGAGLFLDNEVGAAAATGLGEAMMKTAGSAMVVELMRQGKSPEEACKEIVERIYRIYKDDPELAYLQVGFIALNKQGEYGAYCLRPGFNYAVQSSNKENTLFDATFKLS</sequence>
<feature type="binding site" evidence="2">
    <location>
        <begin position="217"/>
        <end position="220"/>
    </location>
    <ligand>
        <name>substrate</name>
    </ligand>
</feature>
<accession>I0WI75</accession>
<feature type="site" description="Cleavage; by autolysis" evidence="3">
    <location>
        <begin position="188"/>
        <end position="189"/>
    </location>
</feature>
<comment type="caution">
    <text evidence="4">The sequence shown here is derived from an EMBL/GenBank/DDBJ whole genome shotgun (WGS) entry which is preliminary data.</text>
</comment>